<feature type="region of interest" description="Disordered" evidence="9">
    <location>
        <begin position="223"/>
        <end position="264"/>
    </location>
</feature>
<comment type="catalytic activity">
    <reaction evidence="1">
        <text>S-ubiquitinyl-[E2 ubiquitin-conjugating enzyme]-L-cysteine + [acceptor protein]-L-lysine = [E2 ubiquitin-conjugating enzyme]-L-cysteine + N(6)-ubiquitinyl-[acceptor protein]-L-lysine.</text>
        <dbReference type="EC" id="2.3.2.27"/>
    </reaction>
</comment>
<name>A0A328DRZ6_9ASTE</name>
<proteinExistence type="predicted"/>
<comment type="caution">
    <text evidence="11">The sequence shown here is derived from an EMBL/GenBank/DDBJ whole genome shotgun (WGS) entry which is preliminary data.</text>
</comment>
<dbReference type="Pfam" id="PF13639">
    <property type="entry name" value="zf-RING_2"/>
    <property type="match status" value="1"/>
</dbReference>
<keyword evidence="4" id="KW-0479">Metal-binding</keyword>
<evidence type="ECO:0000256" key="4">
    <source>
        <dbReference type="ARBA" id="ARBA00022723"/>
    </source>
</evidence>
<evidence type="ECO:0000313" key="11">
    <source>
        <dbReference type="EMBL" id="RAL48467.1"/>
    </source>
</evidence>
<evidence type="ECO:0000256" key="1">
    <source>
        <dbReference type="ARBA" id="ARBA00000900"/>
    </source>
</evidence>
<evidence type="ECO:0000256" key="5">
    <source>
        <dbReference type="ARBA" id="ARBA00022771"/>
    </source>
</evidence>
<feature type="region of interest" description="Disordered" evidence="9">
    <location>
        <begin position="296"/>
        <end position="318"/>
    </location>
</feature>
<dbReference type="GO" id="GO:0061630">
    <property type="term" value="F:ubiquitin protein ligase activity"/>
    <property type="evidence" value="ECO:0007669"/>
    <property type="project" value="UniProtKB-EC"/>
</dbReference>
<feature type="compositionally biased region" description="Low complexity" evidence="9">
    <location>
        <begin position="244"/>
        <end position="257"/>
    </location>
</feature>
<dbReference type="InterPro" id="IPR001841">
    <property type="entry name" value="Znf_RING"/>
</dbReference>
<dbReference type="Proteomes" id="UP000249390">
    <property type="component" value="Unassembled WGS sequence"/>
</dbReference>
<feature type="domain" description="RING-type" evidence="10">
    <location>
        <begin position="181"/>
        <end position="222"/>
    </location>
</feature>
<gene>
    <name evidence="11" type="ORF">DM860_005891</name>
</gene>
<dbReference type="FunFam" id="3.30.40.10:FF:000022">
    <property type="entry name" value="E3 ubiquitin-protein ligase RING1-like"/>
    <property type="match status" value="1"/>
</dbReference>
<dbReference type="InterPro" id="IPR013083">
    <property type="entry name" value="Znf_RING/FYVE/PHD"/>
</dbReference>
<dbReference type="AlphaFoldDB" id="A0A328DRZ6"/>
<dbReference type="GO" id="GO:0008270">
    <property type="term" value="F:zinc ion binding"/>
    <property type="evidence" value="ECO:0007669"/>
    <property type="project" value="UniProtKB-KW"/>
</dbReference>
<dbReference type="EMBL" id="NQVE01000098">
    <property type="protein sequence ID" value="RAL48467.1"/>
    <property type="molecule type" value="Genomic_DNA"/>
</dbReference>
<keyword evidence="12" id="KW-1185">Reference proteome</keyword>
<dbReference type="GO" id="GO:0005737">
    <property type="term" value="C:cytoplasm"/>
    <property type="evidence" value="ECO:0007669"/>
    <property type="project" value="TreeGrafter"/>
</dbReference>
<evidence type="ECO:0000256" key="6">
    <source>
        <dbReference type="ARBA" id="ARBA00022786"/>
    </source>
</evidence>
<dbReference type="InterPro" id="IPR039525">
    <property type="entry name" value="RNF126-like_zinc-ribbon"/>
</dbReference>
<dbReference type="PROSITE" id="PS50089">
    <property type="entry name" value="ZF_RING_2"/>
    <property type="match status" value="1"/>
</dbReference>
<dbReference type="SMART" id="SM00184">
    <property type="entry name" value="RING"/>
    <property type="match status" value="1"/>
</dbReference>
<keyword evidence="3" id="KW-0808">Transferase</keyword>
<reference evidence="11 12" key="1">
    <citation type="submission" date="2018-06" db="EMBL/GenBank/DDBJ databases">
        <title>The Genome of Cuscuta australis (Dodder) Provides Insight into the Evolution of Plant Parasitism.</title>
        <authorList>
            <person name="Liu H."/>
        </authorList>
    </citation>
    <scope>NUCLEOTIDE SEQUENCE [LARGE SCALE GENOMIC DNA]</scope>
    <source>
        <strain evidence="12">cv. Yunnan</strain>
        <tissue evidence="11">Vines</tissue>
    </source>
</reference>
<evidence type="ECO:0000256" key="7">
    <source>
        <dbReference type="ARBA" id="ARBA00022833"/>
    </source>
</evidence>
<dbReference type="Pfam" id="PF14369">
    <property type="entry name" value="Zn_ribbon_19"/>
    <property type="match status" value="1"/>
</dbReference>
<evidence type="ECO:0000313" key="12">
    <source>
        <dbReference type="Proteomes" id="UP000249390"/>
    </source>
</evidence>
<evidence type="ECO:0000256" key="3">
    <source>
        <dbReference type="ARBA" id="ARBA00022679"/>
    </source>
</evidence>
<evidence type="ECO:0000256" key="2">
    <source>
        <dbReference type="ARBA" id="ARBA00012483"/>
    </source>
</evidence>
<dbReference type="GO" id="GO:0016567">
    <property type="term" value="P:protein ubiquitination"/>
    <property type="evidence" value="ECO:0007669"/>
    <property type="project" value="TreeGrafter"/>
</dbReference>
<dbReference type="PANTHER" id="PTHR15710">
    <property type="entry name" value="E3 UBIQUITIN-PROTEIN LIGASE PRAJA"/>
    <property type="match status" value="1"/>
</dbReference>
<protein>
    <recommendedName>
        <fullName evidence="2">RING-type E3 ubiquitin transferase</fullName>
        <ecNumber evidence="2">2.3.2.27</ecNumber>
    </recommendedName>
</protein>
<dbReference type="EC" id="2.3.2.27" evidence="2"/>
<evidence type="ECO:0000256" key="8">
    <source>
        <dbReference type="PROSITE-ProRule" id="PRU00175"/>
    </source>
</evidence>
<dbReference type="Gene3D" id="3.30.40.10">
    <property type="entry name" value="Zinc/RING finger domain, C3HC4 (zinc finger)"/>
    <property type="match status" value="1"/>
</dbReference>
<accession>A0A328DRZ6</accession>
<evidence type="ECO:0000259" key="10">
    <source>
        <dbReference type="PROSITE" id="PS50089"/>
    </source>
</evidence>
<keyword evidence="6" id="KW-0833">Ubl conjugation pathway</keyword>
<keyword evidence="5 8" id="KW-0863">Zinc-finger</keyword>
<keyword evidence="7" id="KW-0862">Zinc</keyword>
<evidence type="ECO:0000256" key="9">
    <source>
        <dbReference type="SAM" id="MobiDB-lite"/>
    </source>
</evidence>
<dbReference type="SUPFAM" id="SSF57850">
    <property type="entry name" value="RING/U-box"/>
    <property type="match status" value="1"/>
</dbReference>
<dbReference type="PANTHER" id="PTHR15710:SF188">
    <property type="entry name" value="E3 UBIQUITIN-PROTEIN LIGASE RING1-LIKE"/>
    <property type="match status" value="1"/>
</dbReference>
<sequence length="318" mass="36328">MSSSDICSHWCYSCRQSIHVTRQSMTCPNCHGGFVQDLDEMRAVEIEYDEDNNHHRPRFIEAISGFLRRQMSSSRTTHRQVPPPEQSNSSWDPLLIFSGDVPINGGVTEFLNEALGFRREHGGDYFIGPGVEEFFEDVISSSSSSNNNNNRSVPAPASRASIESLPIVFISRKHVRSDLHCPVCKDKFEMGTKARTLPCDHLYHSDCIIPWLQQRNSCPVCRQEMPSERSSGGGGDCDYHNNPMSQSRSSSRSSSSMRLHERGRREGRRRMWSFLWPFGSSRSRALHNAVPETNLETTTYQQQDSHHYDSEYSNWPFD</sequence>
<organism evidence="11 12">
    <name type="scientific">Cuscuta australis</name>
    <dbReference type="NCBI Taxonomy" id="267555"/>
    <lineage>
        <taxon>Eukaryota</taxon>
        <taxon>Viridiplantae</taxon>
        <taxon>Streptophyta</taxon>
        <taxon>Embryophyta</taxon>
        <taxon>Tracheophyta</taxon>
        <taxon>Spermatophyta</taxon>
        <taxon>Magnoliopsida</taxon>
        <taxon>eudicotyledons</taxon>
        <taxon>Gunneridae</taxon>
        <taxon>Pentapetalae</taxon>
        <taxon>asterids</taxon>
        <taxon>lamiids</taxon>
        <taxon>Solanales</taxon>
        <taxon>Convolvulaceae</taxon>
        <taxon>Cuscuteae</taxon>
        <taxon>Cuscuta</taxon>
        <taxon>Cuscuta subgen. Grammica</taxon>
        <taxon>Cuscuta sect. Cleistogrammica</taxon>
    </lineage>
</organism>